<dbReference type="InterPro" id="IPR003960">
    <property type="entry name" value="ATPase_AAA_CS"/>
</dbReference>
<evidence type="ECO:0000256" key="11">
    <source>
        <dbReference type="ARBA" id="ARBA00048778"/>
    </source>
</evidence>
<dbReference type="SMART" id="SM01024">
    <property type="entry name" value="BCS1_N"/>
    <property type="match status" value="1"/>
</dbReference>
<gene>
    <name evidence="15" type="ORF">M407DRAFT_22341</name>
</gene>
<evidence type="ECO:0000256" key="5">
    <source>
        <dbReference type="ARBA" id="ARBA00022792"/>
    </source>
</evidence>
<feature type="domain" description="BCS1 N-terminal" evidence="14">
    <location>
        <begin position="56"/>
        <end position="389"/>
    </location>
</feature>
<reference evidence="16" key="2">
    <citation type="submission" date="2015-01" db="EMBL/GenBank/DDBJ databases">
        <title>Evolutionary Origins and Diversification of the Mycorrhizal Mutualists.</title>
        <authorList>
            <consortium name="DOE Joint Genome Institute"/>
            <consortium name="Mycorrhizal Genomics Consortium"/>
            <person name="Kohler A."/>
            <person name="Kuo A."/>
            <person name="Nagy L.G."/>
            <person name="Floudas D."/>
            <person name="Copeland A."/>
            <person name="Barry K.W."/>
            <person name="Cichocki N."/>
            <person name="Veneault-Fourrey C."/>
            <person name="LaButti K."/>
            <person name="Lindquist E.A."/>
            <person name="Lipzen A."/>
            <person name="Lundell T."/>
            <person name="Morin E."/>
            <person name="Murat C."/>
            <person name="Riley R."/>
            <person name="Ohm R."/>
            <person name="Sun H."/>
            <person name="Tunlid A."/>
            <person name="Henrissat B."/>
            <person name="Grigoriev I.V."/>
            <person name="Hibbett D.S."/>
            <person name="Martin F."/>
        </authorList>
    </citation>
    <scope>NUCLEOTIDE SEQUENCE [LARGE SCALE GENOMIC DNA]</scope>
    <source>
        <strain evidence="16">MUT 4182</strain>
    </source>
</reference>
<proteinExistence type="inferred from homology"/>
<sequence>MASVEQPSPIPEATVNATASEFVVPGFNTPLPLYGWLGVLLPMLNNPYIQESLRFFFLGSVLETGRRIFQWTLDRFTSGFFVTAHFQQGDWAFDWLNEFLAAQEIWTNSREYRVTASNVEKEWTCAPGASSSADKTLTIGAGKDETGGDGFPRPLYFPASDMPQVLRWHGHWVQITRKAGVMAFNGQTEENASLTLTVYTRKKKVLDDLVEEARLYYISTQKPPLAAQTKKSNLTLKATFEQADYTYSWLLEFLNSHNAWQNSNEVIVTAKSAEQKWGMILGNAEERDEKLRAYYQPAGQSQHLWNWNGTWIQVQRTAGSRDYRTGKEEGASISLTLFTGRKETLDELVAAAAEQYWERSSRRVTVHMCESYGDWGATITKQIRPMDSVILPHGMTDLMLDDLRDFMDNKEWYAAAGIPWRRGVLLWGPPGTGKSTTVHAIAGELQLEIYCVPLSSNGIDDSSLQRLIASTPPNCILLLEDIDCAFPPRENEEDEADALSGQPFNPYTYGQAKSSVTLSGLLNLLDSVSSEEGRIVFATTNHIDRLDPALLRPGRMDLRVEYKNATHQQTVDLFTRFYSQELMTKTTKSTQVAEEAARKAVVVSDEAAALIKKSDNSAFLASVPTADEVAEMGIAFAGKVPENRYSIAQLQGFLLCSKRDPRGAVKDIDAWVAEREKEQADKDARLAKRASERAKWLKMEKFRQKKEKQMEQDAEKEMLAEAETAEKMEKEMEKDAEEEDAAEEKKAKEEEDTKEDESKAADAASDKDSEPEMIESVTPLSSS</sequence>
<dbReference type="PROSITE" id="PS00674">
    <property type="entry name" value="AAA"/>
    <property type="match status" value="1"/>
</dbReference>
<evidence type="ECO:0000313" key="16">
    <source>
        <dbReference type="Proteomes" id="UP000054248"/>
    </source>
</evidence>
<dbReference type="PANTHER" id="PTHR23070">
    <property type="entry name" value="BCS1 AAA-TYPE ATPASE"/>
    <property type="match status" value="1"/>
</dbReference>
<dbReference type="OrthoDB" id="10251412at2759"/>
<feature type="region of interest" description="Disordered" evidence="12">
    <location>
        <begin position="702"/>
        <end position="783"/>
    </location>
</feature>
<feature type="compositionally biased region" description="Basic and acidic residues" evidence="12">
    <location>
        <begin position="702"/>
        <end position="733"/>
    </location>
</feature>
<dbReference type="Proteomes" id="UP000054248">
    <property type="component" value="Unassembled WGS sequence"/>
</dbReference>
<dbReference type="Pfam" id="PF08740">
    <property type="entry name" value="BCS1_N"/>
    <property type="match status" value="2"/>
</dbReference>
<evidence type="ECO:0000256" key="2">
    <source>
        <dbReference type="ARBA" id="ARBA00007448"/>
    </source>
</evidence>
<dbReference type="Gene3D" id="3.40.50.300">
    <property type="entry name" value="P-loop containing nucleotide triphosphate hydrolases"/>
    <property type="match status" value="1"/>
</dbReference>
<dbReference type="InterPro" id="IPR057495">
    <property type="entry name" value="AAA_lid_BCS1"/>
</dbReference>
<dbReference type="Pfam" id="PF25426">
    <property type="entry name" value="AAA_lid_BCS1"/>
    <property type="match status" value="1"/>
</dbReference>
<feature type="compositionally biased region" description="Basic and acidic residues" evidence="12">
    <location>
        <begin position="743"/>
        <end position="770"/>
    </location>
</feature>
<evidence type="ECO:0000256" key="7">
    <source>
        <dbReference type="ARBA" id="ARBA00022840"/>
    </source>
</evidence>
<dbReference type="InterPro" id="IPR003593">
    <property type="entry name" value="AAA+_ATPase"/>
</dbReference>
<keyword evidence="3" id="KW-0812">Transmembrane</keyword>
<dbReference type="InterPro" id="IPR027417">
    <property type="entry name" value="P-loop_NTPase"/>
</dbReference>
<accession>A0A0C3QCJ4</accession>
<dbReference type="Pfam" id="PF00004">
    <property type="entry name" value="AAA"/>
    <property type="match status" value="1"/>
</dbReference>
<comment type="similarity">
    <text evidence="2">Belongs to the AAA ATPase family. BCS1 subfamily.</text>
</comment>
<feature type="domain" description="AAA+ ATPase" evidence="13">
    <location>
        <begin position="420"/>
        <end position="566"/>
    </location>
</feature>
<evidence type="ECO:0000256" key="3">
    <source>
        <dbReference type="ARBA" id="ARBA00022692"/>
    </source>
</evidence>
<keyword evidence="16" id="KW-1185">Reference proteome</keyword>
<dbReference type="STRING" id="1051891.A0A0C3QCJ4"/>
<evidence type="ECO:0000256" key="10">
    <source>
        <dbReference type="ARBA" id="ARBA00023136"/>
    </source>
</evidence>
<comment type="subcellular location">
    <subcellularLocation>
        <location evidence="1">Mitochondrion inner membrane</location>
        <topology evidence="1">Single-pass membrane protein</topology>
    </subcellularLocation>
</comment>
<evidence type="ECO:0000256" key="9">
    <source>
        <dbReference type="ARBA" id="ARBA00023128"/>
    </source>
</evidence>
<keyword evidence="6" id="KW-0378">Hydrolase</keyword>
<keyword evidence="8" id="KW-1133">Transmembrane helix</keyword>
<dbReference type="HOGENOM" id="CLU_010189_3_2_1"/>
<keyword evidence="10" id="KW-0472">Membrane</keyword>
<evidence type="ECO:0000259" key="14">
    <source>
        <dbReference type="SMART" id="SM01024"/>
    </source>
</evidence>
<dbReference type="InterPro" id="IPR014851">
    <property type="entry name" value="BCS1_N"/>
</dbReference>
<dbReference type="InterPro" id="IPR050747">
    <property type="entry name" value="Mitochondrial_chaperone_BCS1"/>
</dbReference>
<dbReference type="AlphaFoldDB" id="A0A0C3QCJ4"/>
<evidence type="ECO:0000256" key="6">
    <source>
        <dbReference type="ARBA" id="ARBA00022801"/>
    </source>
</evidence>
<evidence type="ECO:0000256" key="12">
    <source>
        <dbReference type="SAM" id="MobiDB-lite"/>
    </source>
</evidence>
<protein>
    <recommendedName>
        <fullName evidence="17">AAA+ ATPase domain-containing protein</fullName>
    </recommendedName>
</protein>
<evidence type="ECO:0008006" key="17">
    <source>
        <dbReference type="Google" id="ProtNLM"/>
    </source>
</evidence>
<keyword evidence="5" id="KW-0999">Mitochondrion inner membrane</keyword>
<dbReference type="GO" id="GO:0005524">
    <property type="term" value="F:ATP binding"/>
    <property type="evidence" value="ECO:0007669"/>
    <property type="project" value="UniProtKB-KW"/>
</dbReference>
<dbReference type="CDD" id="cd19510">
    <property type="entry name" value="RecA-like_BCS1"/>
    <property type="match status" value="1"/>
</dbReference>
<evidence type="ECO:0000256" key="4">
    <source>
        <dbReference type="ARBA" id="ARBA00022741"/>
    </source>
</evidence>
<dbReference type="SUPFAM" id="SSF52540">
    <property type="entry name" value="P-loop containing nucleoside triphosphate hydrolases"/>
    <property type="match status" value="1"/>
</dbReference>
<comment type="catalytic activity">
    <reaction evidence="11">
        <text>ATP + H2O = ADP + phosphate + H(+)</text>
        <dbReference type="Rhea" id="RHEA:13065"/>
        <dbReference type="ChEBI" id="CHEBI:15377"/>
        <dbReference type="ChEBI" id="CHEBI:15378"/>
        <dbReference type="ChEBI" id="CHEBI:30616"/>
        <dbReference type="ChEBI" id="CHEBI:43474"/>
        <dbReference type="ChEBI" id="CHEBI:456216"/>
    </reaction>
    <physiologicalReaction direction="left-to-right" evidence="11">
        <dbReference type="Rhea" id="RHEA:13066"/>
    </physiologicalReaction>
</comment>
<dbReference type="InterPro" id="IPR003959">
    <property type="entry name" value="ATPase_AAA_core"/>
</dbReference>
<dbReference type="EMBL" id="KN822994">
    <property type="protein sequence ID" value="KIO28445.1"/>
    <property type="molecule type" value="Genomic_DNA"/>
</dbReference>
<dbReference type="SMART" id="SM00382">
    <property type="entry name" value="AAA"/>
    <property type="match status" value="1"/>
</dbReference>
<evidence type="ECO:0000256" key="8">
    <source>
        <dbReference type="ARBA" id="ARBA00022989"/>
    </source>
</evidence>
<organism evidence="15 16">
    <name type="scientific">Tulasnella calospora MUT 4182</name>
    <dbReference type="NCBI Taxonomy" id="1051891"/>
    <lineage>
        <taxon>Eukaryota</taxon>
        <taxon>Fungi</taxon>
        <taxon>Dikarya</taxon>
        <taxon>Basidiomycota</taxon>
        <taxon>Agaricomycotina</taxon>
        <taxon>Agaricomycetes</taxon>
        <taxon>Cantharellales</taxon>
        <taxon>Tulasnellaceae</taxon>
        <taxon>Tulasnella</taxon>
    </lineage>
</organism>
<keyword evidence="4" id="KW-0547">Nucleotide-binding</keyword>
<dbReference type="GO" id="GO:0005743">
    <property type="term" value="C:mitochondrial inner membrane"/>
    <property type="evidence" value="ECO:0007669"/>
    <property type="project" value="UniProtKB-SubCell"/>
</dbReference>
<dbReference type="GO" id="GO:0016887">
    <property type="term" value="F:ATP hydrolysis activity"/>
    <property type="evidence" value="ECO:0007669"/>
    <property type="project" value="InterPro"/>
</dbReference>
<evidence type="ECO:0000313" key="15">
    <source>
        <dbReference type="EMBL" id="KIO28445.1"/>
    </source>
</evidence>
<keyword evidence="7" id="KW-0067">ATP-binding</keyword>
<name>A0A0C3QCJ4_9AGAM</name>
<keyword evidence="9" id="KW-0496">Mitochondrion</keyword>
<reference evidence="15 16" key="1">
    <citation type="submission" date="2014-04" db="EMBL/GenBank/DDBJ databases">
        <authorList>
            <consortium name="DOE Joint Genome Institute"/>
            <person name="Kuo A."/>
            <person name="Girlanda M."/>
            <person name="Perotto S."/>
            <person name="Kohler A."/>
            <person name="Nagy L.G."/>
            <person name="Floudas D."/>
            <person name="Copeland A."/>
            <person name="Barry K.W."/>
            <person name="Cichocki N."/>
            <person name="Veneault-Fourrey C."/>
            <person name="LaButti K."/>
            <person name="Lindquist E.A."/>
            <person name="Lipzen A."/>
            <person name="Lundell T."/>
            <person name="Morin E."/>
            <person name="Murat C."/>
            <person name="Sun H."/>
            <person name="Tunlid A."/>
            <person name="Henrissat B."/>
            <person name="Grigoriev I.V."/>
            <person name="Hibbett D.S."/>
            <person name="Martin F."/>
            <person name="Nordberg H.P."/>
            <person name="Cantor M.N."/>
            <person name="Hua S.X."/>
        </authorList>
    </citation>
    <scope>NUCLEOTIDE SEQUENCE [LARGE SCALE GENOMIC DNA]</scope>
    <source>
        <strain evidence="15 16">MUT 4182</strain>
    </source>
</reference>
<evidence type="ECO:0000259" key="13">
    <source>
        <dbReference type="SMART" id="SM00382"/>
    </source>
</evidence>
<evidence type="ECO:0000256" key="1">
    <source>
        <dbReference type="ARBA" id="ARBA00004434"/>
    </source>
</evidence>